<organism evidence="2 3">
    <name type="scientific">Carnegiea gigantea</name>
    <dbReference type="NCBI Taxonomy" id="171969"/>
    <lineage>
        <taxon>Eukaryota</taxon>
        <taxon>Viridiplantae</taxon>
        <taxon>Streptophyta</taxon>
        <taxon>Embryophyta</taxon>
        <taxon>Tracheophyta</taxon>
        <taxon>Spermatophyta</taxon>
        <taxon>Magnoliopsida</taxon>
        <taxon>eudicotyledons</taxon>
        <taxon>Gunneridae</taxon>
        <taxon>Pentapetalae</taxon>
        <taxon>Caryophyllales</taxon>
        <taxon>Cactineae</taxon>
        <taxon>Cactaceae</taxon>
        <taxon>Cactoideae</taxon>
        <taxon>Echinocereeae</taxon>
        <taxon>Carnegiea</taxon>
    </lineage>
</organism>
<protein>
    <recommendedName>
        <fullName evidence="1">Reverse transcriptase zinc-binding domain-containing protein</fullName>
    </recommendedName>
</protein>
<dbReference type="OrthoDB" id="649363at2759"/>
<gene>
    <name evidence="2" type="ORF">Cgig2_003254</name>
</gene>
<dbReference type="Proteomes" id="UP001153076">
    <property type="component" value="Unassembled WGS sequence"/>
</dbReference>
<proteinExistence type="predicted"/>
<feature type="domain" description="Reverse transcriptase zinc-binding" evidence="1">
    <location>
        <begin position="368"/>
        <end position="440"/>
    </location>
</feature>
<keyword evidence="3" id="KW-1185">Reference proteome</keyword>
<dbReference type="Pfam" id="PF13966">
    <property type="entry name" value="zf-RVT"/>
    <property type="match status" value="1"/>
</dbReference>
<dbReference type="EMBL" id="JAKOGI010000685">
    <property type="protein sequence ID" value="KAJ8431505.1"/>
    <property type="molecule type" value="Genomic_DNA"/>
</dbReference>
<name>A0A9Q1Q823_9CARY</name>
<evidence type="ECO:0000259" key="1">
    <source>
        <dbReference type="Pfam" id="PF13966"/>
    </source>
</evidence>
<comment type="caution">
    <text evidence="2">The sequence shown here is derived from an EMBL/GenBank/DDBJ whole genome shotgun (WGS) entry which is preliminary data.</text>
</comment>
<reference evidence="2" key="1">
    <citation type="submission" date="2022-04" db="EMBL/GenBank/DDBJ databases">
        <title>Carnegiea gigantea Genome sequencing and assembly v2.</title>
        <authorList>
            <person name="Copetti D."/>
            <person name="Sanderson M.J."/>
            <person name="Burquez A."/>
            <person name="Wojciechowski M.F."/>
        </authorList>
    </citation>
    <scope>NUCLEOTIDE SEQUENCE</scope>
    <source>
        <strain evidence="2">SGP5-SGP5p</strain>
        <tissue evidence="2">Aerial part</tissue>
    </source>
</reference>
<evidence type="ECO:0000313" key="2">
    <source>
        <dbReference type="EMBL" id="KAJ8431505.1"/>
    </source>
</evidence>
<accession>A0A9Q1Q823</accession>
<dbReference type="InterPro" id="IPR026960">
    <property type="entry name" value="RVT-Znf"/>
</dbReference>
<sequence length="562" mass="64469">MSNSQRHTFGSWPTMSWARNNLSFARLLASHIGEFVSCDEAMMFGVDKALCFRVYIDVSKPLRCGVNVVILDQPTWISSRSLDSLIFSMVVVDSGISQGVLIPSMQAKVTRTSSMGLSYKFAINFLSCSFHHIDVSVQREGPSNIWRFSDIYGWPETQQKYRLVLALSRCLCSCVTHVDFDIPLAHSPKCSPVALDCGLRKRRFHFENMWFTEPSCHEVVLFAWGSTTKTDTVDNLLSKLNRCTVELCKWNAHTFGYVGNEIRKLEHQLRNHSDTIIGRQILGQIHNGTKKEEIPWWQRAHSDYLKYGDATTRWFHSRGSMRREKNTVFGRCNDSRTWRRKRDEIADIATKSYRMLINDTSRNNGSPSSAKKDLWRCIWMSDIPPHIKLFSWPACKGIIPSTLNISRSIPGFAISCSICGHAEESDIHAILECPLTVHIWDSSPFDETFMWKCWNARNSFVFNKRDKNLIILSKRAIDFVKGYREHRTTEPLATPSPTQVPGSLMQMDVSNLILTEIGRVILNGMGLCHKESYGRHHIRWDKAWTWIRKSLGRGSPLLPPWS</sequence>
<dbReference type="AlphaFoldDB" id="A0A9Q1Q823"/>
<evidence type="ECO:0000313" key="3">
    <source>
        <dbReference type="Proteomes" id="UP001153076"/>
    </source>
</evidence>